<keyword evidence="3" id="KW-1003">Cell membrane</keyword>
<dbReference type="Pfam" id="PF07963">
    <property type="entry name" value="N_methyl"/>
    <property type="match status" value="1"/>
</dbReference>
<evidence type="ECO:0000256" key="2">
    <source>
        <dbReference type="ARBA" id="ARBA00021549"/>
    </source>
</evidence>
<keyword evidence="6 11" id="KW-0812">Transmembrane</keyword>
<name>A0ABV7HW00_9GAMM</name>
<dbReference type="Proteomes" id="UP001595548">
    <property type="component" value="Unassembled WGS sequence"/>
</dbReference>
<keyword evidence="14" id="KW-1185">Reference proteome</keyword>
<keyword evidence="8 11" id="KW-0472">Membrane</keyword>
<dbReference type="Gene3D" id="3.55.40.10">
    <property type="entry name" value="minor pseudopilin epsh domain"/>
    <property type="match status" value="1"/>
</dbReference>
<keyword evidence="4" id="KW-0488">Methylation</keyword>
<feature type="domain" description="General secretion pathway GspH" evidence="12">
    <location>
        <begin position="45"/>
        <end position="172"/>
    </location>
</feature>
<comment type="subcellular location">
    <subcellularLocation>
        <location evidence="1">Cell inner membrane</location>
        <topology evidence="1">Single-pass membrane protein</topology>
    </subcellularLocation>
</comment>
<protein>
    <recommendedName>
        <fullName evidence="2">Type II secretion system protein H</fullName>
    </recommendedName>
    <alternativeName>
        <fullName evidence="10">General secretion pathway protein H</fullName>
    </alternativeName>
</protein>
<evidence type="ECO:0000256" key="1">
    <source>
        <dbReference type="ARBA" id="ARBA00004377"/>
    </source>
</evidence>
<evidence type="ECO:0000256" key="3">
    <source>
        <dbReference type="ARBA" id="ARBA00022475"/>
    </source>
</evidence>
<dbReference type="NCBIfam" id="TIGR02532">
    <property type="entry name" value="IV_pilin_GFxxxE"/>
    <property type="match status" value="1"/>
</dbReference>
<dbReference type="Pfam" id="PF12019">
    <property type="entry name" value="GspH"/>
    <property type="match status" value="1"/>
</dbReference>
<feature type="transmembrane region" description="Helical" evidence="11">
    <location>
        <begin position="6"/>
        <end position="28"/>
    </location>
</feature>
<evidence type="ECO:0000256" key="6">
    <source>
        <dbReference type="ARBA" id="ARBA00022692"/>
    </source>
</evidence>
<keyword evidence="7 11" id="KW-1133">Transmembrane helix</keyword>
<evidence type="ECO:0000313" key="14">
    <source>
        <dbReference type="Proteomes" id="UP001595548"/>
    </source>
</evidence>
<dbReference type="RefSeq" id="WP_382418152.1">
    <property type="nucleotide sequence ID" value="NZ_AP031500.1"/>
</dbReference>
<evidence type="ECO:0000256" key="10">
    <source>
        <dbReference type="ARBA" id="ARBA00030775"/>
    </source>
</evidence>
<dbReference type="InterPro" id="IPR012902">
    <property type="entry name" value="N_methyl_site"/>
</dbReference>
<evidence type="ECO:0000256" key="8">
    <source>
        <dbReference type="ARBA" id="ARBA00023136"/>
    </source>
</evidence>
<evidence type="ECO:0000313" key="13">
    <source>
        <dbReference type="EMBL" id="MFC3156771.1"/>
    </source>
</evidence>
<reference evidence="14" key="1">
    <citation type="journal article" date="2019" name="Int. J. Syst. Evol. Microbiol.">
        <title>The Global Catalogue of Microorganisms (GCM) 10K type strain sequencing project: providing services to taxonomists for standard genome sequencing and annotation.</title>
        <authorList>
            <consortium name="The Broad Institute Genomics Platform"/>
            <consortium name="The Broad Institute Genome Sequencing Center for Infectious Disease"/>
            <person name="Wu L."/>
            <person name="Ma J."/>
        </authorList>
    </citation>
    <scope>NUCLEOTIDE SEQUENCE [LARGE SCALE GENOMIC DNA]</scope>
    <source>
        <strain evidence="14">KCTC 52141</strain>
    </source>
</reference>
<evidence type="ECO:0000256" key="11">
    <source>
        <dbReference type="SAM" id="Phobius"/>
    </source>
</evidence>
<evidence type="ECO:0000256" key="7">
    <source>
        <dbReference type="ARBA" id="ARBA00022989"/>
    </source>
</evidence>
<evidence type="ECO:0000256" key="9">
    <source>
        <dbReference type="ARBA" id="ARBA00025772"/>
    </source>
</evidence>
<proteinExistence type="inferred from homology"/>
<dbReference type="InterPro" id="IPR022346">
    <property type="entry name" value="T2SS_GspH"/>
</dbReference>
<evidence type="ECO:0000259" key="12">
    <source>
        <dbReference type="Pfam" id="PF12019"/>
    </source>
</evidence>
<dbReference type="InterPro" id="IPR045584">
    <property type="entry name" value="Pilin-like"/>
</dbReference>
<evidence type="ECO:0000256" key="5">
    <source>
        <dbReference type="ARBA" id="ARBA00022519"/>
    </source>
</evidence>
<evidence type="ECO:0000256" key="4">
    <source>
        <dbReference type="ARBA" id="ARBA00022481"/>
    </source>
</evidence>
<comment type="similarity">
    <text evidence="9">Belongs to the GSP H family.</text>
</comment>
<dbReference type="EMBL" id="JBHRTL010000031">
    <property type="protein sequence ID" value="MFC3156771.1"/>
    <property type="molecule type" value="Genomic_DNA"/>
</dbReference>
<gene>
    <name evidence="13" type="ORF">ACFOEB_16290</name>
</gene>
<organism evidence="13 14">
    <name type="scientific">Gilvimarinus japonicus</name>
    <dbReference type="NCBI Taxonomy" id="1796469"/>
    <lineage>
        <taxon>Bacteria</taxon>
        <taxon>Pseudomonadati</taxon>
        <taxon>Pseudomonadota</taxon>
        <taxon>Gammaproteobacteria</taxon>
        <taxon>Cellvibrionales</taxon>
        <taxon>Cellvibrionaceae</taxon>
        <taxon>Gilvimarinus</taxon>
    </lineage>
</organism>
<keyword evidence="5" id="KW-0997">Cell inner membrane</keyword>
<accession>A0ABV7HW00</accession>
<comment type="caution">
    <text evidence="13">The sequence shown here is derived from an EMBL/GenBank/DDBJ whole genome shotgun (WGS) entry which is preliminary data.</text>
</comment>
<dbReference type="SUPFAM" id="SSF54523">
    <property type="entry name" value="Pili subunits"/>
    <property type="match status" value="1"/>
</dbReference>
<sequence length="186" mass="19499">MKRDQVGFTLIELLITTVVLAILIAMAAPSFQTMILNSHSEAVGESLVNAIQVTKTEAVKRGRRVSLCAANNAGNACANDWTNGWIIFVDEAATDEAAAPVVGDVLRHTSDFDDATQITATNNGATNFVRFTSTGQLGRIGGPANTASVVVNSFVEGCQGPRQRDITVGVAGMIDVEEVDCSGTSP</sequence>